<evidence type="ECO:0000313" key="4">
    <source>
        <dbReference type="EMBL" id="KAH0570209.1"/>
    </source>
</evidence>
<evidence type="ECO:0000259" key="2">
    <source>
        <dbReference type="PROSITE" id="PS50190"/>
    </source>
</evidence>
<dbReference type="GO" id="GO:0032012">
    <property type="term" value="P:regulation of ARF protein signal transduction"/>
    <property type="evidence" value="ECO:0007669"/>
    <property type="project" value="InterPro"/>
</dbReference>
<dbReference type="InterPro" id="IPR023394">
    <property type="entry name" value="Sec7_C_sf"/>
</dbReference>
<dbReference type="SUPFAM" id="SSF48425">
    <property type="entry name" value="Sec7 domain"/>
    <property type="match status" value="1"/>
</dbReference>
<keyword evidence="1 3" id="KW-0812">Transmembrane</keyword>
<dbReference type="EMBL" id="KI546076">
    <property type="protein sequence ID" value="EST46372.1"/>
    <property type="molecule type" value="Genomic_DNA"/>
</dbReference>
<feature type="domain" description="SEC7" evidence="2">
    <location>
        <begin position="495"/>
        <end position="668"/>
    </location>
</feature>
<dbReference type="GO" id="GO:0005737">
    <property type="term" value="C:cytoplasm"/>
    <property type="evidence" value="ECO:0007669"/>
    <property type="project" value="UniProtKB-ARBA"/>
</dbReference>
<proteinExistence type="predicted"/>
<organism evidence="3">
    <name type="scientific">Spironucleus salmonicida</name>
    <dbReference type="NCBI Taxonomy" id="348837"/>
    <lineage>
        <taxon>Eukaryota</taxon>
        <taxon>Metamonada</taxon>
        <taxon>Diplomonadida</taxon>
        <taxon>Hexamitidae</taxon>
        <taxon>Hexamitinae</taxon>
        <taxon>Spironucleus</taxon>
    </lineage>
</organism>
<dbReference type="OrthoDB" id="430364at2759"/>
<dbReference type="PANTHER" id="PTHR10663:SF388">
    <property type="entry name" value="GOLGI-SPECIFIC BREFELDIN A-RESISTANCE GUANINE NUCLEOTIDE EXCHANGE FACTOR 1"/>
    <property type="match status" value="1"/>
</dbReference>
<evidence type="ECO:0000256" key="1">
    <source>
        <dbReference type="SAM" id="Phobius"/>
    </source>
</evidence>
<dbReference type="InterPro" id="IPR000904">
    <property type="entry name" value="Sec7_dom"/>
</dbReference>
<reference evidence="3 4" key="1">
    <citation type="journal article" date="2014" name="PLoS Genet.">
        <title>The Genome of Spironucleus salmonicida Highlights a Fish Pathogen Adapted to Fluctuating Environments.</title>
        <authorList>
            <person name="Xu F."/>
            <person name="Jerlstrom-Hultqvist J."/>
            <person name="Einarsson E."/>
            <person name="Astvaldsson A."/>
            <person name="Svard S.G."/>
            <person name="Andersson J.O."/>
        </authorList>
    </citation>
    <scope>NUCLEOTIDE SEQUENCE</scope>
    <source>
        <strain evidence="4">ATCC 50377</strain>
    </source>
</reference>
<dbReference type="Gene3D" id="1.10.1000.11">
    <property type="entry name" value="Arf Nucleotide-binding Site Opener,domain 2"/>
    <property type="match status" value="1"/>
</dbReference>
<dbReference type="Proteomes" id="UP000018208">
    <property type="component" value="Unassembled WGS sequence"/>
</dbReference>
<name>V6LNX2_9EUKA</name>
<dbReference type="Gene3D" id="1.10.220.20">
    <property type="match status" value="1"/>
</dbReference>
<dbReference type="PROSITE" id="PS50190">
    <property type="entry name" value="SEC7"/>
    <property type="match status" value="1"/>
</dbReference>
<gene>
    <name evidence="3" type="ORF">SS50377_13615</name>
    <name evidence="4" type="ORF">SS50377_28184</name>
</gene>
<accession>V6LNX2</accession>
<dbReference type="GO" id="GO:0016192">
    <property type="term" value="P:vesicle-mediated transport"/>
    <property type="evidence" value="ECO:0007669"/>
    <property type="project" value="UniProtKB-ARBA"/>
</dbReference>
<evidence type="ECO:0000313" key="3">
    <source>
        <dbReference type="EMBL" id="EST46372.1"/>
    </source>
</evidence>
<sequence>MDLQMITSNLESICKRIPKKQIEMRISCEKLLKFTIASPDLPFDDQNHIFVEDLFNFIKGIFDHQQDQGLKIYEHSYMIVIQIVSQNMFKQCEENSIIKYLEYFQNFTNQFIQHNSLVYVKVILYICLCCFAVNFSLDIILGYKIIKNNLIKLFSHLYENKDSVVYFISDFQSTTYFKKDFNNHLLKLSKICQIEYKEYGTAKITKVIPTEIINEQNLQSIIFSSFEIIMNYHYYCKVQTTYDSNIESAIVEAIGVTLQYFQTKISFGLQLIDILSKQIQYYIKASDQSIHRVKIYIFLLLLIGKILLFSLYANSIDSYKQGLMLLKSINLQVIQYKQLRYEFFIIYDTFVLYVLKNSLKAEFRLEALKFIIKLFFSSTQLKLIDVYINLLDFNGIEFFMSTIKTLCFILQDKQYSIKFTVPQFKVYSLKSLELNFSRQSNCQEERKDIQIKNLQELTILAFVKFFRCFENKLITYAQPHKYFQFRECVEFFNNSQQPLKDINIFIKYNLMQSTSNSIISFLIENNDILNKKNIGILFGENKEISATLLQEYSVQIFKLLGDVDYTQSQTFIVALRTFLNYFKLPGESQQIDRILQFFSQQFSDRSSELTKDTIYLLAYATLMLNTDIHNISVKNKMSINQFIQNTHNADNKLSQKFLMTLYKEIQKYPITLQEIELSKLTLAKGEDGYYEYNLQKINKSLLKQIFIKEELQFFIYESGDNELDLSSQQPSSTDLSINPTQSRNINIQNLSEKFSVQSFSFSILEYHYNMIYLAIVEYLKKTVYQHEFYLNNEVVFHLYRLSIVQQDFQYYKSSIITLLSSQFMIIFHGIFPSLDYYLKLNNLLPNLQQDFDQIETFKLNQQFISDKIVLAYILFSQQDCDLFYSSYDSYIVAMFVACQLYNLYLVSSGKSTTNQNLYQLSQSASYLKQFIQAYPIISSFIFQFQKLIVDIQDLFPGISIINLEFLFIIDNHKAIQSLLLIQQIFAYDQVVIEKMVNKQYKFKLSNFNAMRLIYLQFESLLQDSKEFLYFKSNTIEQYVRMKNKVLHQRNLEKYSIIQLQGQDQYIFQIYLHVISQYLLQIINISQFSTSAISYQQINSNFILLSSLICQQQFMQNNNKLIDQVICYLSHIILASNQACNRIEIAKFIIHFLSTNTKFADFNVILSLCHSALLKLQIQKVNYDNVISCDFCCHSICNNTLLNQSIQSKEGFQFESSEEFDQLVIFILDFLTSKIEDSIQLNLQVLQIIEMLQKFYSLKFESSLIQQFEKGINQLFQLNKEQFIFALTKFSNDILIDFIQNKSNFNLDCYLNLFSNSIFLILNLCLDQNQEGVYLKQIFEQAIQPVILQQKQVKQYDFYESLISKLVLYLKENAQSRSYCWLTKELINIFPSLFLQKYPQQLKLQNLIVITLNSTLLLHNQTDSIFVDELLNCSEQIINNIISDQNQHNDDQEDLEDLFSTKQSLKQLYLVEIFQSFLKIYSQVENQSKSQCLTQFTKQIINMFLQLITQIKSTKLDSINIEYAIQLCNHVVQMIIVVEETLTFNTDLKFSLFKVICDFLLLFRNLNTSPEYIEVVTLLMKIISNFIKDFSAETQKMIYIHTLLIEFIAYDNADFRMAVMMAFTTYHEFLQNTLK</sequence>
<dbReference type="GO" id="GO:0005085">
    <property type="term" value="F:guanyl-nucleotide exchange factor activity"/>
    <property type="evidence" value="ECO:0007669"/>
    <property type="project" value="InterPro"/>
</dbReference>
<reference evidence="4" key="2">
    <citation type="submission" date="2020-12" db="EMBL/GenBank/DDBJ databases">
        <title>New Spironucleus salmonicida genome in near-complete chromosomes.</title>
        <authorList>
            <person name="Xu F."/>
            <person name="Kurt Z."/>
            <person name="Jimenez-Gonzalez A."/>
            <person name="Astvaldsson A."/>
            <person name="Andersson J.O."/>
            <person name="Svard S.G."/>
        </authorList>
    </citation>
    <scope>NUCLEOTIDE SEQUENCE</scope>
    <source>
        <strain evidence="4">ATCC 50377</strain>
    </source>
</reference>
<dbReference type="GO" id="GO:0012505">
    <property type="term" value="C:endomembrane system"/>
    <property type="evidence" value="ECO:0007669"/>
    <property type="project" value="UniProtKB-ARBA"/>
</dbReference>
<dbReference type="PANTHER" id="PTHR10663">
    <property type="entry name" value="GUANYL-NUCLEOTIDE EXCHANGE FACTOR"/>
    <property type="match status" value="1"/>
</dbReference>
<dbReference type="InterPro" id="IPR035999">
    <property type="entry name" value="Sec7_dom_sf"/>
</dbReference>
<keyword evidence="1" id="KW-0472">Membrane</keyword>
<evidence type="ECO:0000313" key="5">
    <source>
        <dbReference type="Proteomes" id="UP000018208"/>
    </source>
</evidence>
<dbReference type="VEuPathDB" id="GiardiaDB:SS50377_28184"/>
<keyword evidence="5" id="KW-1185">Reference proteome</keyword>
<feature type="transmembrane region" description="Helical" evidence="1">
    <location>
        <begin position="122"/>
        <end position="143"/>
    </location>
</feature>
<dbReference type="EMBL" id="AUWU02000008">
    <property type="protein sequence ID" value="KAH0570209.1"/>
    <property type="molecule type" value="Genomic_DNA"/>
</dbReference>
<keyword evidence="1" id="KW-1133">Transmembrane helix</keyword>
<feature type="transmembrane region" description="Helical" evidence="1">
    <location>
        <begin position="293"/>
        <end position="313"/>
    </location>
</feature>
<protein>
    <submittedName>
        <fullName evidence="3">Sec7 and transmembrane domain-containing protein</fullName>
    </submittedName>
    <submittedName>
        <fullName evidence="4">Sec7 family protein</fullName>
    </submittedName>
</protein>
<dbReference type="Pfam" id="PF01369">
    <property type="entry name" value="Sec7"/>
    <property type="match status" value="1"/>
</dbReference>
<dbReference type="SMART" id="SM00222">
    <property type="entry name" value="Sec7"/>
    <property type="match status" value="1"/>
</dbReference>